<name>A0A1I7N8Y5_9BACT</name>
<dbReference type="EMBL" id="FPCJ01000001">
    <property type="protein sequence ID" value="SFV31142.1"/>
    <property type="molecule type" value="Genomic_DNA"/>
</dbReference>
<gene>
    <name evidence="1" type="ORF">SAMN05660895_0991</name>
</gene>
<keyword evidence="2" id="KW-1185">Reference proteome</keyword>
<reference evidence="2" key="1">
    <citation type="submission" date="2016-10" db="EMBL/GenBank/DDBJ databases">
        <authorList>
            <person name="Varghese N."/>
            <person name="Submissions S."/>
        </authorList>
    </citation>
    <scope>NUCLEOTIDE SEQUENCE [LARGE SCALE GENOMIC DNA]</scope>
    <source>
        <strain evidence="2">DSM 14807</strain>
    </source>
</reference>
<dbReference type="AlphaFoldDB" id="A0A1I7N8Y5"/>
<sequence>MNYFLKLLQIFPDLIKYSQSGGFVRWISMSLWQIFVEKMVKFMEIRLSESFLNNRFVQLNI</sequence>
<evidence type="ECO:0000313" key="2">
    <source>
        <dbReference type="Proteomes" id="UP000199537"/>
    </source>
</evidence>
<accession>A0A1I7N8Y5</accession>
<evidence type="ECO:0000313" key="1">
    <source>
        <dbReference type="EMBL" id="SFV31142.1"/>
    </source>
</evidence>
<proteinExistence type="predicted"/>
<organism evidence="1 2">
    <name type="scientific">Thermoflavifilum thermophilum</name>
    <dbReference type="NCBI Taxonomy" id="1393122"/>
    <lineage>
        <taxon>Bacteria</taxon>
        <taxon>Pseudomonadati</taxon>
        <taxon>Bacteroidota</taxon>
        <taxon>Chitinophagia</taxon>
        <taxon>Chitinophagales</taxon>
        <taxon>Chitinophagaceae</taxon>
        <taxon>Thermoflavifilum</taxon>
    </lineage>
</organism>
<dbReference type="Proteomes" id="UP000199537">
    <property type="component" value="Unassembled WGS sequence"/>
</dbReference>
<protein>
    <submittedName>
        <fullName evidence="1">Uncharacterized protein</fullName>
    </submittedName>
</protein>
<dbReference type="STRING" id="1393122.SAMN05660895_0991"/>